<gene>
    <name evidence="6" type="ORF">DEIPH_ctg031orf0105</name>
</gene>
<dbReference type="CDD" id="cd08916">
    <property type="entry name" value="TrHb3_P"/>
    <property type="match status" value="1"/>
</dbReference>
<evidence type="ECO:0000256" key="3">
    <source>
        <dbReference type="ARBA" id="ARBA00022723"/>
    </source>
</evidence>
<name>A0A016QP83_9DEIO</name>
<protein>
    <submittedName>
        <fullName evidence="6">Globin</fullName>
    </submittedName>
</protein>
<dbReference type="AlphaFoldDB" id="A0A016QP83"/>
<evidence type="ECO:0000256" key="1">
    <source>
        <dbReference type="ARBA" id="ARBA00022448"/>
    </source>
</evidence>
<dbReference type="GO" id="GO:0020037">
    <property type="term" value="F:heme binding"/>
    <property type="evidence" value="ECO:0007669"/>
    <property type="project" value="InterPro"/>
</dbReference>
<reference evidence="6 7" key="1">
    <citation type="submission" date="2014-03" db="EMBL/GenBank/DDBJ databases">
        <title>Draft genome sequence of Deinococcus phoenicis 1P10ME.</title>
        <authorList>
            <person name="Stepanov V.G."/>
            <person name="Vaishampayan P."/>
            <person name="Venkateswaran K."/>
            <person name="Fox G.E."/>
        </authorList>
    </citation>
    <scope>NUCLEOTIDE SEQUENCE [LARGE SCALE GENOMIC DNA]</scope>
    <source>
        <strain evidence="6 7">1P10ME</strain>
    </source>
</reference>
<evidence type="ECO:0000256" key="2">
    <source>
        <dbReference type="ARBA" id="ARBA00022617"/>
    </source>
</evidence>
<evidence type="ECO:0000313" key="6">
    <source>
        <dbReference type="EMBL" id="EYB67955.1"/>
    </source>
</evidence>
<dbReference type="RefSeq" id="WP_034357574.1">
    <property type="nucleotide sequence ID" value="NZ_JHAC01000031.1"/>
</dbReference>
<dbReference type="InterPro" id="IPR012292">
    <property type="entry name" value="Globin/Proto"/>
</dbReference>
<accession>A0A016QP83</accession>
<evidence type="ECO:0000256" key="5">
    <source>
        <dbReference type="PIRSR" id="PIRSR601486-1"/>
    </source>
</evidence>
<comment type="caution">
    <text evidence="6">The sequence shown here is derived from an EMBL/GenBank/DDBJ whole genome shotgun (WGS) entry which is preliminary data.</text>
</comment>
<dbReference type="GO" id="GO:0046872">
    <property type="term" value="F:metal ion binding"/>
    <property type="evidence" value="ECO:0007669"/>
    <property type="project" value="UniProtKB-KW"/>
</dbReference>
<proteinExistence type="predicted"/>
<dbReference type="Proteomes" id="UP000020492">
    <property type="component" value="Unassembled WGS sequence"/>
</dbReference>
<dbReference type="InterPro" id="IPR009050">
    <property type="entry name" value="Globin-like_sf"/>
</dbReference>
<dbReference type="EMBL" id="JHAC01000031">
    <property type="protein sequence ID" value="EYB67955.1"/>
    <property type="molecule type" value="Genomic_DNA"/>
</dbReference>
<dbReference type="eggNOG" id="COG2346">
    <property type="taxonomic scope" value="Bacteria"/>
</dbReference>
<keyword evidence="3 5" id="KW-0479">Metal-binding</keyword>
<dbReference type="InterPro" id="IPR001486">
    <property type="entry name" value="Hemoglobin_trunc"/>
</dbReference>
<dbReference type="STRING" id="1476583.DEIPH_ctg031orf0105"/>
<dbReference type="PATRIC" id="fig|1476583.3.peg.2056"/>
<dbReference type="SUPFAM" id="SSF46458">
    <property type="entry name" value="Globin-like"/>
    <property type="match status" value="1"/>
</dbReference>
<keyword evidence="2 5" id="KW-0349">Heme</keyword>
<dbReference type="Pfam" id="PF01152">
    <property type="entry name" value="Bac_globin"/>
    <property type="match status" value="1"/>
</dbReference>
<dbReference type="OrthoDB" id="25954at2"/>
<sequence length="141" mass="15774">MTLPLTHPDALFARLGDETLRRVLWAFYARAVQDDQLGPVFTRKLGPFPRGGWPLHIARLEGFWRAVTGGPSAYRGQPGPAHADLGIGAAHFDRWLTLWEETLREHLGPAEAQALLTLAGRMRVNLERHARPFPPPTQETP</sequence>
<evidence type="ECO:0000256" key="4">
    <source>
        <dbReference type="ARBA" id="ARBA00023004"/>
    </source>
</evidence>
<evidence type="ECO:0000313" key="7">
    <source>
        <dbReference type="Proteomes" id="UP000020492"/>
    </source>
</evidence>
<dbReference type="GO" id="GO:0019825">
    <property type="term" value="F:oxygen binding"/>
    <property type="evidence" value="ECO:0007669"/>
    <property type="project" value="InterPro"/>
</dbReference>
<keyword evidence="7" id="KW-1185">Reference proteome</keyword>
<dbReference type="Gene3D" id="1.10.490.10">
    <property type="entry name" value="Globins"/>
    <property type="match status" value="1"/>
</dbReference>
<organism evidence="6 7">
    <name type="scientific">Deinococcus phoenicis</name>
    <dbReference type="NCBI Taxonomy" id="1476583"/>
    <lineage>
        <taxon>Bacteria</taxon>
        <taxon>Thermotogati</taxon>
        <taxon>Deinococcota</taxon>
        <taxon>Deinococci</taxon>
        <taxon>Deinococcales</taxon>
        <taxon>Deinococcaceae</taxon>
        <taxon>Deinococcus</taxon>
    </lineage>
</organism>
<feature type="binding site" description="distal binding residue" evidence="5">
    <location>
        <position position="82"/>
    </location>
    <ligand>
        <name>heme</name>
        <dbReference type="ChEBI" id="CHEBI:30413"/>
    </ligand>
    <ligandPart>
        <name>Fe</name>
        <dbReference type="ChEBI" id="CHEBI:18248"/>
    </ligandPart>
</feature>
<keyword evidence="4 5" id="KW-0408">Iron</keyword>
<keyword evidence="1" id="KW-0813">Transport</keyword>